<feature type="domain" description="FACT complex subunit SPT16 N-terminal lobe" evidence="14">
    <location>
        <begin position="6"/>
        <end position="167"/>
    </location>
</feature>
<dbReference type="Pfam" id="PF24824">
    <property type="entry name" value="PH_SPT16"/>
    <property type="match status" value="1"/>
</dbReference>
<dbReference type="InterPro" id="IPR056595">
    <property type="entry name" value="Fact-SPT16_PH"/>
</dbReference>
<evidence type="ECO:0000256" key="3">
    <source>
        <dbReference type="ARBA" id="ARBA00022705"/>
    </source>
</evidence>
<dbReference type="AlphaFoldDB" id="A0A9N9ZPU8"/>
<dbReference type="InterPro" id="IPR033825">
    <property type="entry name" value="Spt16_M24"/>
</dbReference>
<sequence length="1033" mass="117457">MAEIKIDSKLFQERISHFATSWKNDLRSKDSVFGGASSVLIMMGKVEEAAEFHKNNAMHFWLLGYEFPTTLMLLTTDTLYILTTAKKAKHLDQIKGGRFPVEVLVRGKDAAENEKLFVKIAEKMKAAGNKVGVISKDTSRGPFVDEWKKVLAEHGKDIEQVDIAAALSMHAFSVKDENELRAMRSASKACVALMTPYFLDEMSNILDAGKDVKHSALADRVDKKIDDPKFWKNVELPNNGKLPSDLDPTQLDWILGPAVQSGGKFDLRFATDSNNDNLHPGIIIAAMGLRYKSYCSNIARTYLVDPNKSQESNYKLLYMIHNSIIKDIRDGMTAKEVYNKAIGIIKAKRPEMEKHFLKNVGWGVGIENRDPTLVLSGKNSRVLRDGMTLIINTGFQDIENAQPQDKNSKVYSLVLTDTIRVTSGEPVVFTAEAPTSADANSFFFKDDEEAEPAPKREKKDSRVGAVATKNITNTRLRSERSNQVDEDTEKRRREHQKELAAKKQKEGLARFAESTGAKNGGEIKKFKKFESYKRDNQFPSKIRNLEIVVDPKNATVVLPIMGRPVPFHINTIKNASKSDEGDFTFLRINFLSPGQGVGRKDDQPFEDATAHFVRSLTFRSADGKRYDEIVAQISNMKRDAVKKEQEKKEMEDVVEQDKLMEIRNRRPAVLDNVFIRPAMEGKRVAGKVEIHQNGIRYLSPLNAQHRVDILFSNVKHLFFQPCAHELVVIIHIHLKDPIIVGNKKKTKDVQFYREATDIQFDETGNRKRKYRYGDEDEFEAEQEERRRRAELDRLFQGFAQKIAEAGRNEGVEVDMPIRELGFHGVPFRSNIFVQPTTDCLIQVVEPPFMVLTIEEIEIAHLERVQFGLKNFDMVFVFKDFSRAPYHVNTIPVEYLDQVKDFLDSSDIAFSEGPLNLNWPTIMKTVTGDTHQFFADGGWSFLQADSDEEGSEQSEEESAFEMDDDEMDDASESEEESDFDGSNASDDDDDGDADLDSEDEGEDWDELEKKAKKRDREDSMRDEEDKGSKKKRRR</sequence>
<dbReference type="SUPFAM" id="SSF55920">
    <property type="entry name" value="Creatinase/aminopeptidase"/>
    <property type="match status" value="1"/>
</dbReference>
<evidence type="ECO:0000313" key="18">
    <source>
        <dbReference type="Proteomes" id="UP000775872"/>
    </source>
</evidence>
<dbReference type="FunFam" id="2.30.29.150:FF:000002">
    <property type="entry name" value="FACT complex subunit SPT16"/>
    <property type="match status" value="1"/>
</dbReference>
<feature type="domain" description="FACT complex subunit SPT16 middle" evidence="15">
    <location>
        <begin position="547"/>
        <end position="697"/>
    </location>
</feature>
<evidence type="ECO:0000256" key="4">
    <source>
        <dbReference type="ARBA" id="ARBA00022763"/>
    </source>
</evidence>
<dbReference type="Gene3D" id="3.90.230.10">
    <property type="entry name" value="Creatinase/methionine aminopeptidase superfamily"/>
    <property type="match status" value="1"/>
</dbReference>
<evidence type="ECO:0000256" key="6">
    <source>
        <dbReference type="ARBA" id="ARBA00023054"/>
    </source>
</evidence>
<dbReference type="Gene3D" id="2.30.29.150">
    <property type="match status" value="1"/>
</dbReference>
<evidence type="ECO:0000256" key="10">
    <source>
        <dbReference type="ARBA" id="ARBA00025370"/>
    </source>
</evidence>
<dbReference type="InterPro" id="IPR000994">
    <property type="entry name" value="Pept_M24"/>
</dbReference>
<dbReference type="GO" id="GO:0006281">
    <property type="term" value="P:DNA repair"/>
    <property type="evidence" value="ECO:0007669"/>
    <property type="project" value="UniProtKB-UniRule"/>
</dbReference>
<comment type="subcellular location">
    <subcellularLocation>
        <location evidence="11">Nucleus</location>
    </subcellularLocation>
    <subcellularLocation>
        <location evidence="11">Chromosome</location>
    </subcellularLocation>
</comment>
<protein>
    <recommendedName>
        <fullName evidence="11">FACT complex subunit</fullName>
    </recommendedName>
</protein>
<accession>A0A9N9ZPU8</accession>
<dbReference type="InterPro" id="IPR048969">
    <property type="entry name" value="FACT_SPT16_C"/>
</dbReference>
<evidence type="ECO:0000256" key="11">
    <source>
        <dbReference type="RuleBase" id="RU367052"/>
    </source>
</evidence>
<evidence type="ECO:0000259" key="16">
    <source>
        <dbReference type="SMART" id="SM01287"/>
    </source>
</evidence>
<feature type="domain" description="Histone chaperone RTT106/FACT complex subunit SPT16-like middle" evidence="16">
    <location>
        <begin position="822"/>
        <end position="912"/>
    </location>
</feature>
<dbReference type="EMBL" id="CABFOC020000091">
    <property type="protein sequence ID" value="CAH0059188.1"/>
    <property type="molecule type" value="Genomic_DNA"/>
</dbReference>
<dbReference type="InterPro" id="IPR040258">
    <property type="entry name" value="Spt16"/>
</dbReference>
<evidence type="ECO:0000259" key="15">
    <source>
        <dbReference type="SMART" id="SM01286"/>
    </source>
</evidence>
<dbReference type="GO" id="GO:0031491">
    <property type="term" value="F:nucleosome binding"/>
    <property type="evidence" value="ECO:0007669"/>
    <property type="project" value="TreeGrafter"/>
</dbReference>
<feature type="compositionally biased region" description="Acidic residues" evidence="13">
    <location>
        <begin position="944"/>
        <end position="1005"/>
    </location>
</feature>
<dbReference type="SMART" id="SM01286">
    <property type="entry name" value="SPT16"/>
    <property type="match status" value="1"/>
</dbReference>
<dbReference type="InterPro" id="IPR013719">
    <property type="entry name" value="RTT106/SPT16-like_middle_dom"/>
</dbReference>
<dbReference type="InterPro" id="IPR036005">
    <property type="entry name" value="Creatinase/aminopeptidase-like"/>
</dbReference>
<dbReference type="GO" id="GO:0006368">
    <property type="term" value="P:transcription elongation by RNA polymerase II"/>
    <property type="evidence" value="ECO:0007669"/>
    <property type="project" value="TreeGrafter"/>
</dbReference>
<dbReference type="Pfam" id="PF00557">
    <property type="entry name" value="Peptidase_M24"/>
    <property type="match status" value="1"/>
</dbReference>
<keyword evidence="3 11" id="KW-0235">DNA replication</keyword>
<feature type="coiled-coil region" evidence="12">
    <location>
        <begin position="626"/>
        <end position="653"/>
    </location>
</feature>
<dbReference type="CDD" id="cd01091">
    <property type="entry name" value="CDC68-like"/>
    <property type="match status" value="1"/>
</dbReference>
<organism evidence="17 18">
    <name type="scientific">Clonostachys solani</name>
    <dbReference type="NCBI Taxonomy" id="160281"/>
    <lineage>
        <taxon>Eukaryota</taxon>
        <taxon>Fungi</taxon>
        <taxon>Dikarya</taxon>
        <taxon>Ascomycota</taxon>
        <taxon>Pezizomycotina</taxon>
        <taxon>Sordariomycetes</taxon>
        <taxon>Hypocreomycetidae</taxon>
        <taxon>Hypocreales</taxon>
        <taxon>Bionectriaceae</taxon>
        <taxon>Clonostachys</taxon>
    </lineage>
</organism>
<keyword evidence="18" id="KW-1185">Reference proteome</keyword>
<dbReference type="FunFam" id="3.40.350.10:FF:000006">
    <property type="entry name" value="FACT complex subunit SPT16"/>
    <property type="match status" value="1"/>
</dbReference>
<comment type="function">
    <text evidence="10 11">Component of the FACT complex, a general chromatin factor that acts to reorganize nucleosomes. The FACT complex is involved in multiple processes that require DNA as a template such as mRNA elongation, DNA replication and DNA repair. During transcription elongation the FACT complex acts as a histone chaperone that both destabilizes and restores nucleosomal structure. It facilitates the passage of RNA polymerase II and transcription by promoting the dissociation of one histone H2A-H2B dimer from the nucleosome, then subsequently promotes the reestablishment of the nucleosome following the passage of RNA polymerase II.</text>
</comment>
<evidence type="ECO:0000259" key="14">
    <source>
        <dbReference type="SMART" id="SM01285"/>
    </source>
</evidence>
<dbReference type="InterPro" id="IPR029148">
    <property type="entry name" value="FACT-SPT16_Nlobe"/>
</dbReference>
<dbReference type="Proteomes" id="UP000775872">
    <property type="component" value="Unassembled WGS sequence"/>
</dbReference>
<dbReference type="Pfam" id="PF14826">
    <property type="entry name" value="FACT-Spt16_Nlob"/>
    <property type="match status" value="1"/>
</dbReference>
<proteinExistence type="inferred from homology"/>
<comment type="similarity">
    <text evidence="1 11">Belongs to the peptidase M24 family. SPT16 subfamily.</text>
</comment>
<dbReference type="PANTHER" id="PTHR13980">
    <property type="entry name" value="CDC68 RELATED"/>
    <property type="match status" value="1"/>
</dbReference>
<dbReference type="Pfam" id="PF08512">
    <property type="entry name" value="Rttp106-like_middle"/>
    <property type="match status" value="1"/>
</dbReference>
<dbReference type="Gene3D" id="2.30.29.30">
    <property type="entry name" value="Pleckstrin-homology domain (PH domain)/Phosphotyrosine-binding domain (PTB)"/>
    <property type="match status" value="1"/>
</dbReference>
<evidence type="ECO:0000256" key="2">
    <source>
        <dbReference type="ARBA" id="ARBA00022454"/>
    </source>
</evidence>
<reference evidence="18" key="1">
    <citation type="submission" date="2019-06" db="EMBL/GenBank/DDBJ databases">
        <authorList>
            <person name="Broberg M."/>
        </authorList>
    </citation>
    <scope>NUCLEOTIDE SEQUENCE [LARGE SCALE GENOMIC DNA]</scope>
</reference>
<feature type="region of interest" description="Disordered" evidence="13">
    <location>
        <begin position="944"/>
        <end position="1033"/>
    </location>
</feature>
<dbReference type="FunFam" id="2.30.29.30:FF:000017">
    <property type="entry name" value="FACT complex subunit SPT16"/>
    <property type="match status" value="1"/>
</dbReference>
<dbReference type="SMART" id="SM01287">
    <property type="entry name" value="Rtt106"/>
    <property type="match status" value="1"/>
</dbReference>
<dbReference type="Gene3D" id="3.40.350.10">
    <property type="entry name" value="Creatinase/prolidase N-terminal domain"/>
    <property type="match status" value="1"/>
</dbReference>
<evidence type="ECO:0000256" key="8">
    <source>
        <dbReference type="ARBA" id="ARBA00023204"/>
    </source>
</evidence>
<keyword evidence="2 11" id="KW-0158">Chromosome</keyword>
<dbReference type="OrthoDB" id="10251642at2759"/>
<dbReference type="FunFam" id="3.90.230.10:FF:000005">
    <property type="entry name" value="FACT complex subunit spt16"/>
    <property type="match status" value="1"/>
</dbReference>
<evidence type="ECO:0000256" key="12">
    <source>
        <dbReference type="SAM" id="Coils"/>
    </source>
</evidence>
<dbReference type="FunFam" id="2.30.29.210:FF:000001">
    <property type="entry name" value="FACT complex subunit spt16"/>
    <property type="match status" value="1"/>
</dbReference>
<comment type="caution">
    <text evidence="17">The sequence shown here is derived from an EMBL/GenBank/DDBJ whole genome shotgun (WGS) entry which is preliminary data.</text>
</comment>
<keyword evidence="8 11" id="KW-0234">DNA repair</keyword>
<dbReference type="Pfam" id="PF08644">
    <property type="entry name" value="SPT16"/>
    <property type="match status" value="1"/>
</dbReference>
<dbReference type="GO" id="GO:0035101">
    <property type="term" value="C:FACT complex"/>
    <property type="evidence" value="ECO:0007669"/>
    <property type="project" value="UniProtKB-UniRule"/>
</dbReference>
<evidence type="ECO:0000256" key="13">
    <source>
        <dbReference type="SAM" id="MobiDB-lite"/>
    </source>
</evidence>
<evidence type="ECO:0000256" key="5">
    <source>
        <dbReference type="ARBA" id="ARBA00023015"/>
    </source>
</evidence>
<keyword evidence="9 11" id="KW-0539">Nucleus</keyword>
<dbReference type="InterPro" id="IPR013953">
    <property type="entry name" value="FACT_SPT16_M"/>
</dbReference>
<dbReference type="GO" id="GO:0034728">
    <property type="term" value="P:nucleosome organization"/>
    <property type="evidence" value="ECO:0007669"/>
    <property type="project" value="UniProtKB-ARBA"/>
</dbReference>
<gene>
    <name evidence="17" type="ORF">CSOL1703_00008223</name>
</gene>
<dbReference type="Pfam" id="PF21091">
    <property type="entry name" value="SPT16_C"/>
    <property type="match status" value="1"/>
</dbReference>
<reference evidence="17 18" key="2">
    <citation type="submission" date="2021-10" db="EMBL/GenBank/DDBJ databases">
        <authorList>
            <person name="Piombo E."/>
        </authorList>
    </citation>
    <scope>NUCLEOTIDE SEQUENCE [LARGE SCALE GENOMIC DNA]</scope>
</reference>
<dbReference type="SMART" id="SM01285">
    <property type="entry name" value="FACT-Spt16_Nlob"/>
    <property type="match status" value="1"/>
</dbReference>
<keyword evidence="4 11" id="KW-0227">DNA damage</keyword>
<name>A0A9N9ZPU8_9HYPO</name>
<evidence type="ECO:0000256" key="9">
    <source>
        <dbReference type="ARBA" id="ARBA00023242"/>
    </source>
</evidence>
<keyword evidence="6 12" id="KW-0175">Coiled coil</keyword>
<evidence type="ECO:0000256" key="1">
    <source>
        <dbReference type="ARBA" id="ARBA00010779"/>
    </source>
</evidence>
<feature type="compositionally biased region" description="Basic and acidic residues" evidence="13">
    <location>
        <begin position="476"/>
        <end position="508"/>
    </location>
</feature>
<comment type="subunit">
    <text evidence="11">Component of the FACT complex.</text>
</comment>
<evidence type="ECO:0000256" key="7">
    <source>
        <dbReference type="ARBA" id="ARBA00023163"/>
    </source>
</evidence>
<dbReference type="InterPro" id="IPR029149">
    <property type="entry name" value="Creatin/AminoP/Spt16_N"/>
</dbReference>
<dbReference type="PANTHER" id="PTHR13980:SF15">
    <property type="entry name" value="FACT COMPLEX SUBUNIT SPT16"/>
    <property type="match status" value="1"/>
</dbReference>
<dbReference type="InterPro" id="IPR011993">
    <property type="entry name" value="PH-like_dom_sf"/>
</dbReference>
<keyword evidence="7 11" id="KW-0804">Transcription</keyword>
<dbReference type="GO" id="GO:0006260">
    <property type="term" value="P:DNA replication"/>
    <property type="evidence" value="ECO:0007669"/>
    <property type="project" value="UniProtKB-KW"/>
</dbReference>
<dbReference type="GO" id="GO:0010468">
    <property type="term" value="P:regulation of gene expression"/>
    <property type="evidence" value="ECO:0007669"/>
    <property type="project" value="UniProtKB-ARBA"/>
</dbReference>
<dbReference type="Gene3D" id="2.30.29.210">
    <property type="entry name" value="FACT complex subunit Spt16p/Cdc68p"/>
    <property type="match status" value="1"/>
</dbReference>
<evidence type="ECO:0000313" key="17">
    <source>
        <dbReference type="EMBL" id="CAH0059188.1"/>
    </source>
</evidence>
<feature type="compositionally biased region" description="Basic and acidic residues" evidence="13">
    <location>
        <begin position="452"/>
        <end position="462"/>
    </location>
</feature>
<feature type="compositionally biased region" description="Basic and acidic residues" evidence="13">
    <location>
        <begin position="1013"/>
        <end position="1026"/>
    </location>
</feature>
<feature type="region of interest" description="Disordered" evidence="13">
    <location>
        <begin position="442"/>
        <end position="508"/>
    </location>
</feature>
<keyword evidence="5 11" id="KW-0805">Transcription regulation</keyword>